<protein>
    <submittedName>
        <fullName evidence="1">Uncharacterized protein</fullName>
    </submittedName>
</protein>
<organism evidence="1 2">
    <name type="scientific">Rhinolophus ferrumequinum</name>
    <name type="common">Greater horseshoe bat</name>
    <dbReference type="NCBI Taxonomy" id="59479"/>
    <lineage>
        <taxon>Eukaryota</taxon>
        <taxon>Metazoa</taxon>
        <taxon>Chordata</taxon>
        <taxon>Craniata</taxon>
        <taxon>Vertebrata</taxon>
        <taxon>Euteleostomi</taxon>
        <taxon>Mammalia</taxon>
        <taxon>Eutheria</taxon>
        <taxon>Laurasiatheria</taxon>
        <taxon>Chiroptera</taxon>
        <taxon>Yinpterochiroptera</taxon>
        <taxon>Rhinolophoidea</taxon>
        <taxon>Rhinolophidae</taxon>
        <taxon>Rhinolophinae</taxon>
        <taxon>Rhinolophus</taxon>
    </lineage>
</organism>
<reference evidence="1" key="5">
    <citation type="submission" date="2025-09" db="UniProtKB">
        <authorList>
            <consortium name="Ensembl"/>
        </authorList>
    </citation>
    <scope>IDENTIFICATION</scope>
</reference>
<reference evidence="1" key="4">
    <citation type="submission" date="2025-08" db="UniProtKB">
        <authorList>
            <consortium name="Ensembl"/>
        </authorList>
    </citation>
    <scope>IDENTIFICATION</scope>
</reference>
<reference evidence="2" key="3">
    <citation type="submission" date="2018-12" db="EMBL/GenBank/DDBJ databases">
        <title>G10K-VGP greater horseshoe bat female genome, primary haplotype.</title>
        <authorList>
            <person name="Teeling E."/>
            <person name="Myers G."/>
            <person name="Vernes S."/>
            <person name="Pippel M."/>
            <person name="Winkler S."/>
            <person name="Fedrigo O."/>
            <person name="Rhie A."/>
            <person name="Koren S."/>
            <person name="Phillippy A."/>
            <person name="Lewin H."/>
            <person name="Damas J."/>
            <person name="Howe K."/>
            <person name="Mountcastle J."/>
            <person name="Jarvis E.D."/>
        </authorList>
    </citation>
    <scope>NUCLEOTIDE SEQUENCE [LARGE SCALE GENOMIC DNA]</scope>
</reference>
<name>A0A671EQF1_RHIFE</name>
<dbReference type="Proteomes" id="UP000472240">
    <property type="component" value="Chromosome 16"/>
</dbReference>
<reference evidence="1 2" key="2">
    <citation type="journal article" date="2018" name="Annu Rev Anim Biosci">
        <title>Bat Biology, Genomes, and the Bat1K Project: To Generate Chromosome-Level Genomes for All Living Bat Species.</title>
        <authorList>
            <person name="Teeling E.C."/>
            <person name="Vernes S.C."/>
            <person name="Davalos L.M."/>
            <person name="Ray D.A."/>
            <person name="Gilbert M.T.P."/>
            <person name="Myers E."/>
        </authorList>
    </citation>
    <scope>NUCLEOTIDE SEQUENCE</scope>
</reference>
<sequence>MSGLRLCLIEDFLLRFGVLPSHQLQGRRGAATVFLWDPQACRPSGVSHHCGLSLSLCMFRGEPFFFFFFFFFLFYSSQDVDAAEMCGYRSARVPEVCIEFRSQII</sequence>
<dbReference type="Ensembl" id="ENSRFET00010016769.1">
    <property type="protein sequence ID" value="ENSRFEP00010015360.1"/>
    <property type="gene ID" value="ENSRFEG00010010438.1"/>
</dbReference>
<accession>A0A671EQF1</accession>
<evidence type="ECO:0000313" key="2">
    <source>
        <dbReference type="Proteomes" id="UP000472240"/>
    </source>
</evidence>
<proteinExistence type="predicted"/>
<dbReference type="AlphaFoldDB" id="A0A671EQF1"/>
<dbReference type="InParanoid" id="A0A671EQF1"/>
<reference evidence="1 2" key="1">
    <citation type="journal article" date="2015" name="Annu Rev Anim Biosci">
        <title>The Genome 10K Project: a way forward.</title>
        <authorList>
            <person name="Koepfli K.P."/>
            <person name="Paten B."/>
            <person name="O'Brien S.J."/>
            <person name="Koepfli K.P."/>
            <person name="Paten B."/>
            <person name="Antunes A."/>
            <person name="Belov K."/>
            <person name="Bustamante C."/>
            <person name="Castoe T.A."/>
            <person name="Clawson H."/>
            <person name="Crawford A.J."/>
            <person name="Diekhans M."/>
            <person name="Distel D."/>
            <person name="Durbin R."/>
            <person name="Earl D."/>
            <person name="Fujita M.K."/>
            <person name="Gamble T."/>
            <person name="Georges A."/>
            <person name="Gemmell N."/>
            <person name="Gilbert M.T."/>
            <person name="Graves J.M."/>
            <person name="Green R.E."/>
            <person name="Hickey G."/>
            <person name="Jarvis E.D."/>
            <person name="Johnson W."/>
            <person name="Komissarov A."/>
            <person name="Korf I."/>
            <person name="Kuhn R."/>
            <person name="Larkin D.M."/>
            <person name="Lewin H."/>
            <person name="Lopez J.V."/>
            <person name="Ma J."/>
            <person name="Marques-Bonet T."/>
            <person name="Miller W."/>
            <person name="Murphy R."/>
            <person name="Pevzner P."/>
            <person name="Shapiro B."/>
            <person name="Steiner C."/>
            <person name="Tamazian G."/>
            <person name="Venkatesh B."/>
            <person name="Wang J."/>
            <person name="Wayne R."/>
            <person name="Wiley E."/>
            <person name="Yang H."/>
            <person name="Zhang G."/>
            <person name="Haussler D."/>
            <person name="Ryder O."/>
            <person name="O'Brien S.J."/>
        </authorList>
    </citation>
    <scope>NUCLEOTIDE SEQUENCE</scope>
</reference>
<keyword evidence="2" id="KW-1185">Reference proteome</keyword>
<evidence type="ECO:0000313" key="1">
    <source>
        <dbReference type="Ensembl" id="ENSRFEP00010015360.1"/>
    </source>
</evidence>